<evidence type="ECO:0000256" key="1">
    <source>
        <dbReference type="SAM" id="Phobius"/>
    </source>
</evidence>
<dbReference type="EMBL" id="JAPNKE010000002">
    <property type="protein sequence ID" value="MCY1011853.1"/>
    <property type="molecule type" value="Genomic_DNA"/>
</dbReference>
<comment type="caution">
    <text evidence="2">The sequence shown here is derived from an EMBL/GenBank/DDBJ whole genome shotgun (WGS) entry which is preliminary data.</text>
</comment>
<name>A0A9X3F598_9BACT</name>
<feature type="transmembrane region" description="Helical" evidence="1">
    <location>
        <begin position="109"/>
        <end position="130"/>
    </location>
</feature>
<organism evidence="2 3">
    <name type="scientific">Nannocystis pusilla</name>
    <dbReference type="NCBI Taxonomy" id="889268"/>
    <lineage>
        <taxon>Bacteria</taxon>
        <taxon>Pseudomonadati</taxon>
        <taxon>Myxococcota</taxon>
        <taxon>Polyangia</taxon>
        <taxon>Nannocystales</taxon>
        <taxon>Nannocystaceae</taxon>
        <taxon>Nannocystis</taxon>
    </lineage>
</organism>
<evidence type="ECO:0000313" key="2">
    <source>
        <dbReference type="EMBL" id="MCY1011853.1"/>
    </source>
</evidence>
<keyword evidence="1" id="KW-0812">Transmembrane</keyword>
<dbReference type="Proteomes" id="UP001150924">
    <property type="component" value="Unassembled WGS sequence"/>
</dbReference>
<protein>
    <submittedName>
        <fullName evidence="2">Uncharacterized protein</fullName>
    </submittedName>
</protein>
<dbReference type="RefSeq" id="WP_267775168.1">
    <property type="nucleotide sequence ID" value="NZ_JAPNKE010000002.1"/>
</dbReference>
<feature type="transmembrane region" description="Helical" evidence="1">
    <location>
        <begin position="49"/>
        <end position="73"/>
    </location>
</feature>
<keyword evidence="3" id="KW-1185">Reference proteome</keyword>
<keyword evidence="1" id="KW-0472">Membrane</keyword>
<proteinExistence type="predicted"/>
<keyword evidence="1" id="KW-1133">Transmembrane helix</keyword>
<accession>A0A9X3F598</accession>
<reference evidence="2" key="1">
    <citation type="submission" date="2022-11" db="EMBL/GenBank/DDBJ databases">
        <title>Minimal conservation of predation-associated metabolite biosynthetic gene clusters underscores biosynthetic potential of Myxococcota including descriptions for ten novel species: Archangium lansinium sp. nov., Myxococcus landrumus sp. nov., Nannocystis bai.</title>
        <authorList>
            <person name="Ahearne A."/>
            <person name="Stevens C."/>
            <person name="Phillips K."/>
        </authorList>
    </citation>
    <scope>NUCLEOTIDE SEQUENCE</scope>
    <source>
        <strain evidence="2">Na p29</strain>
    </source>
</reference>
<feature type="transmembrane region" description="Helical" evidence="1">
    <location>
        <begin position="85"/>
        <end position="103"/>
    </location>
</feature>
<sequence>MRNLFAVVLGIAVAVFAIMVVELIGHAVFPPPSELRVDDPEAIRDYIEQAPFLALAFVPIAWATGAFCGGAVAAMVASGRRPQRFGVIVGLVVLVASAMNLWVIPHPMWLVLAAPFACLIPGRLGGALGARREL</sequence>
<dbReference type="AlphaFoldDB" id="A0A9X3F598"/>
<feature type="transmembrane region" description="Helical" evidence="1">
    <location>
        <begin position="7"/>
        <end position="29"/>
    </location>
</feature>
<evidence type="ECO:0000313" key="3">
    <source>
        <dbReference type="Proteomes" id="UP001150924"/>
    </source>
</evidence>
<gene>
    <name evidence="2" type="ORF">OV079_41120</name>
</gene>